<reference evidence="1" key="1">
    <citation type="journal article" date="2015" name="Genome Announc.">
        <title>Complete Genome Sequence of Yersinia ruckeri Strain CSF007-82, Etiologic Agent of Red Mouth Disease in Salmonid Fish.</title>
        <authorList>
            <person name="Nelson M.C."/>
            <person name="LaPatra S.E."/>
            <person name="Welch T.J."/>
            <person name="Graf J."/>
        </authorList>
    </citation>
    <scope>NUCLEOTIDE SEQUENCE</scope>
    <source>
        <strain evidence="1">CSF007-82</strain>
    </source>
</reference>
<accession>A0A0A8VGR3</accession>
<protein>
    <submittedName>
        <fullName evidence="1">Mobile element protein</fullName>
    </submittedName>
</protein>
<organism evidence="1">
    <name type="scientific">Yersinia ruckeri</name>
    <dbReference type="NCBI Taxonomy" id="29486"/>
    <lineage>
        <taxon>Bacteria</taxon>
        <taxon>Pseudomonadati</taxon>
        <taxon>Pseudomonadota</taxon>
        <taxon>Gammaproteobacteria</taxon>
        <taxon>Enterobacterales</taxon>
        <taxon>Yersiniaceae</taxon>
        <taxon>Yersinia</taxon>
    </lineage>
</organism>
<gene>
    <name evidence="1" type="ORF">CSF007_15035</name>
</gene>
<sequence length="63" mass="6875">MQCLLAATAQNIKKMALLTLLYCLLMIYSVQNSAAGCGNMLRVLLKNLSDWPGKNIANATFGR</sequence>
<dbReference type="EMBL" id="LN681231">
    <property type="protein sequence ID" value="CEK28730.1"/>
    <property type="molecule type" value="Genomic_DNA"/>
</dbReference>
<evidence type="ECO:0000313" key="1">
    <source>
        <dbReference type="EMBL" id="CEK28730.1"/>
    </source>
</evidence>
<name>A0A0A8VGR3_YERRU</name>
<dbReference type="AlphaFoldDB" id="A0A0A8VGR3"/>
<proteinExistence type="predicted"/>